<dbReference type="OrthoDB" id="9814896at2"/>
<gene>
    <name evidence="5" type="ORF">EGY25_10485</name>
</gene>
<reference evidence="5 6" key="1">
    <citation type="submission" date="2019-03" db="EMBL/GenBank/DDBJ databases">
        <title>Draft genome of Brevundimonas sp. a heavy metal resistant soil bacteria.</title>
        <authorList>
            <person name="Soto J."/>
        </authorList>
    </citation>
    <scope>NUCLEOTIDE SEQUENCE [LARGE SCALE GENOMIC DNA]</scope>
    <source>
        <strain evidence="5 6">B-10</strain>
    </source>
</reference>
<feature type="domain" description="Swiss Army Knife protein DSP-PTPase phosphatase" evidence="4">
    <location>
        <begin position="46"/>
        <end position="158"/>
    </location>
</feature>
<name>A0A4Y9RW13_9CAUL</name>
<dbReference type="PANTHER" id="PTHR31126:SF72">
    <property type="entry name" value="DUAL SPECIFICITY PROTEIN PHOSPHATASE TPBA"/>
    <property type="match status" value="1"/>
</dbReference>
<evidence type="ECO:0000313" key="5">
    <source>
        <dbReference type="EMBL" id="TFW12431.1"/>
    </source>
</evidence>
<dbReference type="InterPro" id="IPR016130">
    <property type="entry name" value="Tyr_Pase_AS"/>
</dbReference>
<dbReference type="Proteomes" id="UP000298216">
    <property type="component" value="Unassembled WGS sequence"/>
</dbReference>
<dbReference type="InterPro" id="IPR057023">
    <property type="entry name" value="PTP-SAK"/>
</dbReference>
<evidence type="ECO:0000256" key="1">
    <source>
        <dbReference type="ARBA" id="ARBA00009580"/>
    </source>
</evidence>
<keyword evidence="3" id="KW-0812">Transmembrane</keyword>
<evidence type="ECO:0000313" key="6">
    <source>
        <dbReference type="Proteomes" id="UP000298216"/>
    </source>
</evidence>
<feature type="transmembrane region" description="Helical" evidence="3">
    <location>
        <begin position="20"/>
        <end position="39"/>
    </location>
</feature>
<comment type="caution">
    <text evidence="5">The sequence shown here is derived from an EMBL/GenBank/DDBJ whole genome shotgun (WGS) entry which is preliminary data.</text>
</comment>
<proteinExistence type="inferred from homology"/>
<evidence type="ECO:0000259" key="4">
    <source>
        <dbReference type="Pfam" id="PF22784"/>
    </source>
</evidence>
<dbReference type="PROSITE" id="PS00383">
    <property type="entry name" value="TYR_PHOSPHATASE_1"/>
    <property type="match status" value="1"/>
</dbReference>
<dbReference type="InterPro" id="IPR029021">
    <property type="entry name" value="Prot-tyrosine_phosphatase-like"/>
</dbReference>
<keyword evidence="3" id="KW-0472">Membrane</keyword>
<comment type="similarity">
    <text evidence="1">Belongs to the protein-tyrosine phosphatase family.</text>
</comment>
<evidence type="ECO:0000256" key="2">
    <source>
        <dbReference type="ARBA" id="ARBA00022801"/>
    </source>
</evidence>
<protein>
    <submittedName>
        <fullName evidence="5">Protein tyrosine phosphatase</fullName>
    </submittedName>
</protein>
<accession>A0A4Y9RW13</accession>
<dbReference type="GO" id="GO:0016791">
    <property type="term" value="F:phosphatase activity"/>
    <property type="evidence" value="ECO:0007669"/>
    <property type="project" value="UniProtKB-ARBA"/>
</dbReference>
<dbReference type="Pfam" id="PF22784">
    <property type="entry name" value="PTP-SAK"/>
    <property type="match status" value="1"/>
</dbReference>
<sequence>MVHRSALRVIRRVSPLKLGLISAGIALVCLIAYIGTVALSGNVHTVIPGELYRAGQPRPGLLDRMERQHGIRTVLNLRGPNPGSPWYDDEVADSRRLGIQHINFRMSSKEELTPQEVHTLIAIMRDAPKPLLIHCAGGSDRTGLASAFYVAAVSRGGETRAEDQLSLRFGHIALPNLDAYAMNRIFERMEPELGYPNS</sequence>
<dbReference type="SUPFAM" id="SSF52799">
    <property type="entry name" value="(Phosphotyrosine protein) phosphatases II"/>
    <property type="match status" value="1"/>
</dbReference>
<evidence type="ECO:0000256" key="3">
    <source>
        <dbReference type="SAM" id="Phobius"/>
    </source>
</evidence>
<dbReference type="AlphaFoldDB" id="A0A4Y9RW13"/>
<keyword evidence="6" id="KW-1185">Reference proteome</keyword>
<keyword evidence="3" id="KW-1133">Transmembrane helix</keyword>
<dbReference type="EMBL" id="SPVH01000006">
    <property type="protein sequence ID" value="TFW12431.1"/>
    <property type="molecule type" value="Genomic_DNA"/>
</dbReference>
<dbReference type="PANTHER" id="PTHR31126">
    <property type="entry name" value="TYROSINE-PROTEIN PHOSPHATASE"/>
    <property type="match status" value="1"/>
</dbReference>
<keyword evidence="2" id="KW-0378">Hydrolase</keyword>
<dbReference type="Gene3D" id="3.90.190.10">
    <property type="entry name" value="Protein tyrosine phosphatase superfamily"/>
    <property type="match status" value="1"/>
</dbReference>
<organism evidence="5 6">
    <name type="scientific">Brevundimonas intermedia</name>
    <dbReference type="NCBI Taxonomy" id="74315"/>
    <lineage>
        <taxon>Bacteria</taxon>
        <taxon>Pseudomonadati</taxon>
        <taxon>Pseudomonadota</taxon>
        <taxon>Alphaproteobacteria</taxon>
        <taxon>Caulobacterales</taxon>
        <taxon>Caulobacteraceae</taxon>
        <taxon>Brevundimonas</taxon>
    </lineage>
</organism>